<feature type="non-terminal residue" evidence="1">
    <location>
        <position position="1"/>
    </location>
</feature>
<organism evidence="1">
    <name type="scientific">Lepeophtheirus salmonis</name>
    <name type="common">Salmon louse</name>
    <name type="synonym">Caligus salmonis</name>
    <dbReference type="NCBI Taxonomy" id="72036"/>
    <lineage>
        <taxon>Eukaryota</taxon>
        <taxon>Metazoa</taxon>
        <taxon>Ecdysozoa</taxon>
        <taxon>Arthropoda</taxon>
        <taxon>Crustacea</taxon>
        <taxon>Multicrustacea</taxon>
        <taxon>Hexanauplia</taxon>
        <taxon>Copepoda</taxon>
        <taxon>Siphonostomatoida</taxon>
        <taxon>Caligidae</taxon>
        <taxon>Lepeophtheirus</taxon>
    </lineage>
</organism>
<accession>A0A0K2U0A3</accession>
<reference evidence="1" key="1">
    <citation type="submission" date="2014-05" db="EMBL/GenBank/DDBJ databases">
        <authorList>
            <person name="Chronopoulou M."/>
        </authorList>
    </citation>
    <scope>NUCLEOTIDE SEQUENCE</scope>
    <source>
        <tissue evidence="1">Whole organism</tissue>
    </source>
</reference>
<name>A0A0K2U0A3_LEPSM</name>
<sequence>GSASSTNNFRWIWIVFEDSYGRLLCCFGLIRIDLGFVTSDNRINVFFNISLTQSTRAFF</sequence>
<protein>
    <submittedName>
        <fullName evidence="1">Uncharacterized protein</fullName>
    </submittedName>
</protein>
<evidence type="ECO:0000313" key="1">
    <source>
        <dbReference type="EMBL" id="CDW31520.1"/>
    </source>
</evidence>
<dbReference type="EMBL" id="HACA01014159">
    <property type="protein sequence ID" value="CDW31520.1"/>
    <property type="molecule type" value="Transcribed_RNA"/>
</dbReference>
<dbReference type="AlphaFoldDB" id="A0A0K2U0A3"/>
<proteinExistence type="predicted"/>